<dbReference type="Pfam" id="PF19865">
    <property type="entry name" value="DUF6338"/>
    <property type="match status" value="1"/>
</dbReference>
<proteinExistence type="predicted"/>
<feature type="transmembrane region" description="Helical" evidence="2">
    <location>
        <begin position="104"/>
        <end position="124"/>
    </location>
</feature>
<keyword evidence="2" id="KW-0472">Membrane</keyword>
<keyword evidence="2" id="KW-0812">Transmembrane</keyword>
<evidence type="ECO:0000256" key="1">
    <source>
        <dbReference type="SAM" id="MobiDB-lite"/>
    </source>
</evidence>
<organism evidence="3 4">
    <name type="scientific">Candidatus Mycobacterium methanotrophicum</name>
    <dbReference type="NCBI Taxonomy" id="2943498"/>
    <lineage>
        <taxon>Bacteria</taxon>
        <taxon>Bacillati</taxon>
        <taxon>Actinomycetota</taxon>
        <taxon>Actinomycetes</taxon>
        <taxon>Mycobacteriales</taxon>
        <taxon>Mycobacteriaceae</taxon>
        <taxon>Mycobacterium</taxon>
    </lineage>
</organism>
<protein>
    <submittedName>
        <fullName evidence="3">DUF6338 family protein</fullName>
    </submittedName>
</protein>
<accession>A0ABY4QHJ0</accession>
<evidence type="ECO:0000256" key="2">
    <source>
        <dbReference type="SAM" id="Phobius"/>
    </source>
</evidence>
<reference evidence="3" key="1">
    <citation type="submission" date="2022-05" db="EMBL/GenBank/DDBJ databases">
        <title>A methanotrophic Mycobacterium dominates a cave microbial ecosystem.</title>
        <authorList>
            <person name="Van Spanning R.J.M."/>
            <person name="Guan Q."/>
            <person name="Melkonian C."/>
            <person name="Gallant J."/>
            <person name="Polerecky L."/>
            <person name="Flot J.-F."/>
            <person name="Brandt B.W."/>
            <person name="Braster M."/>
            <person name="Iturbe Espinoza P."/>
            <person name="Aerts J."/>
            <person name="Meima-Franke M."/>
            <person name="Piersma S.R."/>
            <person name="Bunduc C."/>
            <person name="Ummels R."/>
            <person name="Pain A."/>
            <person name="Fleming E.J."/>
            <person name="van der Wel N."/>
            <person name="Gherman V.D."/>
            <person name="Sarbu S.M."/>
            <person name="Bodelier P.L.E."/>
            <person name="Bitter W."/>
        </authorList>
    </citation>
    <scope>NUCLEOTIDE SEQUENCE</scope>
    <source>
        <strain evidence="3">Sulfur Cave</strain>
    </source>
</reference>
<dbReference type="EMBL" id="CP097320">
    <property type="protein sequence ID" value="UQX09451.1"/>
    <property type="molecule type" value="Genomic_DNA"/>
</dbReference>
<evidence type="ECO:0000313" key="4">
    <source>
        <dbReference type="Proteomes" id="UP001056610"/>
    </source>
</evidence>
<keyword evidence="2" id="KW-1133">Transmembrane helix</keyword>
<sequence>MENAAESDSDVAKYVAPSQKLHWVSTDKRHYVNSSTPCSADESISPAVQSQWGWRFSPLIWQLTKSQRHLIQGGICDRFDHSRVAQRLRPVGGKSYRDRMLVTGWQQALTVLVIVIPGFVHQIVRSRLRGPTPEDGDLGVRVLRALTTSGLFALIYLIALGQILTSAISHLRSYLDHPRSTALLLFALVFLIPAAVAVAQHARNTRRLYPNVPWKQVFRVYNPTPTAWDFAVNRIGPGYVRVLSKDGNWVGGYAGEDSFYTNFPQSREIFVETAWRLDEQGKFEKPIAGSAGQWIKCDDAPVIEFLKPQDTTRDRPAPQDEQADTGRSEAGGEPQ</sequence>
<dbReference type="Proteomes" id="UP001056610">
    <property type="component" value="Chromosome"/>
</dbReference>
<name>A0ABY4QHJ0_9MYCO</name>
<evidence type="ECO:0000313" key="3">
    <source>
        <dbReference type="EMBL" id="UQX09451.1"/>
    </source>
</evidence>
<feature type="transmembrane region" description="Helical" evidence="2">
    <location>
        <begin position="180"/>
        <end position="199"/>
    </location>
</feature>
<keyword evidence="4" id="KW-1185">Reference proteome</keyword>
<feature type="region of interest" description="Disordered" evidence="1">
    <location>
        <begin position="306"/>
        <end position="335"/>
    </location>
</feature>
<dbReference type="InterPro" id="IPR045919">
    <property type="entry name" value="DUF6338"/>
</dbReference>
<gene>
    <name evidence="3" type="ORF">M5I08_13615</name>
</gene>
<dbReference type="RefSeq" id="WP_219069271.1">
    <property type="nucleotide sequence ID" value="NZ_CAJUXY010000053.1"/>
</dbReference>
<feature type="transmembrane region" description="Helical" evidence="2">
    <location>
        <begin position="145"/>
        <end position="168"/>
    </location>
</feature>